<dbReference type="SUPFAM" id="SSF47113">
    <property type="entry name" value="Histone-fold"/>
    <property type="match status" value="1"/>
</dbReference>
<comment type="caution">
    <text evidence="9">The sequence shown here is derived from an EMBL/GenBank/DDBJ whole genome shotgun (WGS) entry which is preliminary data.</text>
</comment>
<feature type="compositionally biased region" description="Basic residues" evidence="7">
    <location>
        <begin position="321"/>
        <end position="332"/>
    </location>
</feature>
<keyword evidence="10" id="KW-1185">Reference proteome</keyword>
<evidence type="ECO:0000256" key="7">
    <source>
        <dbReference type="SAM" id="MobiDB-lite"/>
    </source>
</evidence>
<dbReference type="InterPro" id="IPR019473">
    <property type="entry name" value="TFIID_su8_C"/>
</dbReference>
<proteinExistence type="inferred from homology"/>
<dbReference type="InterPro" id="IPR006565">
    <property type="entry name" value="BTP"/>
</dbReference>
<accession>A0ABR2Z5W7</accession>
<dbReference type="Proteomes" id="UP001491310">
    <property type="component" value="Unassembled WGS sequence"/>
</dbReference>
<dbReference type="PANTHER" id="PTHR46338">
    <property type="entry name" value="TRANSCRIPTION INITIATION FACTOR TFIID SUBUNIT 8"/>
    <property type="match status" value="1"/>
</dbReference>
<dbReference type="Pfam" id="PF07524">
    <property type="entry name" value="Bromo_TP"/>
    <property type="match status" value="1"/>
</dbReference>
<feature type="region of interest" description="Disordered" evidence="7">
    <location>
        <begin position="214"/>
        <end position="242"/>
    </location>
</feature>
<organism evidence="9 10">
    <name type="scientific">Coccomyxa subellipsoidea</name>
    <dbReference type="NCBI Taxonomy" id="248742"/>
    <lineage>
        <taxon>Eukaryota</taxon>
        <taxon>Viridiplantae</taxon>
        <taxon>Chlorophyta</taxon>
        <taxon>core chlorophytes</taxon>
        <taxon>Trebouxiophyceae</taxon>
        <taxon>Trebouxiophyceae incertae sedis</taxon>
        <taxon>Coccomyxaceae</taxon>
        <taxon>Coccomyxa</taxon>
    </lineage>
</organism>
<reference evidence="9 10" key="1">
    <citation type="journal article" date="2024" name="Nat. Commun.">
        <title>Phylogenomics reveals the evolutionary origins of lichenization in chlorophyte algae.</title>
        <authorList>
            <person name="Puginier C."/>
            <person name="Libourel C."/>
            <person name="Otte J."/>
            <person name="Skaloud P."/>
            <person name="Haon M."/>
            <person name="Grisel S."/>
            <person name="Petersen M."/>
            <person name="Berrin J.G."/>
            <person name="Delaux P.M."/>
            <person name="Dal Grande F."/>
            <person name="Keller J."/>
        </authorList>
    </citation>
    <scope>NUCLEOTIDE SEQUENCE [LARGE SCALE GENOMIC DNA]</scope>
    <source>
        <strain evidence="9 10">SAG 216-7</strain>
    </source>
</reference>
<dbReference type="SMART" id="SM00576">
    <property type="entry name" value="BTP"/>
    <property type="match status" value="1"/>
</dbReference>
<feature type="compositionally biased region" description="Polar residues" evidence="7">
    <location>
        <begin position="225"/>
        <end position="242"/>
    </location>
</feature>
<comment type="subcellular location">
    <subcellularLocation>
        <location evidence="1">Nucleus</location>
    </subcellularLocation>
</comment>
<keyword evidence="6" id="KW-0539">Nucleus</keyword>
<dbReference type="InterPro" id="IPR037818">
    <property type="entry name" value="TAF8"/>
</dbReference>
<keyword evidence="5" id="KW-0804">Transcription</keyword>
<dbReference type="InterPro" id="IPR009072">
    <property type="entry name" value="Histone-fold"/>
</dbReference>
<dbReference type="PANTHER" id="PTHR46338:SF1">
    <property type="entry name" value="TRANSCRIPTION INITIATION FACTOR TFIID SUBUNIT 8"/>
    <property type="match status" value="1"/>
</dbReference>
<keyword evidence="4" id="KW-0805">Transcription regulation</keyword>
<feature type="region of interest" description="Disordered" evidence="7">
    <location>
        <begin position="311"/>
        <end position="360"/>
    </location>
</feature>
<comment type="similarity">
    <text evidence="2">Belongs to the TAF8 family.</text>
</comment>
<dbReference type="CDD" id="cd08049">
    <property type="entry name" value="TAF8"/>
    <property type="match status" value="1"/>
</dbReference>
<dbReference type="EMBL" id="JALJOT010000001">
    <property type="protein sequence ID" value="KAK9919071.1"/>
    <property type="molecule type" value="Genomic_DNA"/>
</dbReference>
<evidence type="ECO:0000256" key="3">
    <source>
        <dbReference type="ARBA" id="ARBA00017307"/>
    </source>
</evidence>
<evidence type="ECO:0000313" key="10">
    <source>
        <dbReference type="Proteomes" id="UP001491310"/>
    </source>
</evidence>
<evidence type="ECO:0000256" key="1">
    <source>
        <dbReference type="ARBA" id="ARBA00004123"/>
    </source>
</evidence>
<evidence type="ECO:0000313" key="9">
    <source>
        <dbReference type="EMBL" id="KAK9919071.1"/>
    </source>
</evidence>
<dbReference type="Gene3D" id="1.10.20.10">
    <property type="entry name" value="Histone, subunit A"/>
    <property type="match status" value="1"/>
</dbReference>
<evidence type="ECO:0000256" key="2">
    <source>
        <dbReference type="ARBA" id="ARBA00008767"/>
    </source>
</evidence>
<protein>
    <recommendedName>
        <fullName evidence="3">Transcription initiation factor TFIID subunit 8</fullName>
    </recommendedName>
</protein>
<evidence type="ECO:0000256" key="5">
    <source>
        <dbReference type="ARBA" id="ARBA00023163"/>
    </source>
</evidence>
<evidence type="ECO:0000259" key="8">
    <source>
        <dbReference type="SMART" id="SM00576"/>
    </source>
</evidence>
<name>A0ABR2Z5W7_9CHLO</name>
<sequence length="360" mass="38375">MAQDHSRAIARVIVAQMAQGAGFERLQASAHESLADLLMRFMAELGSASHSYAELACRTSTNLSDVLLAFEDMGVRLEDLIQYANAEEEVPFAWPVAKYPVSKRPLTLPTFADRKEEAPKHIPDYLPAFPDKHTYVETPAYAAHEKDARKQRAAADAAKRKAETALVKLHQRQTALQAANAATEASAAAEKTGAPVLGADTNPFLLQPLWEDQASTGAKPDGSLPVSSTAQMASPEATANTDSLTEAIGLSKKDENWKVEWLEVEADAVGAQFGEAAPAAPFSLDWAAGVRAKAVASASHLGFEDAYAMQKEASPEPTAAGRKRKLTAKGKGRAQDPTVMRAEQILAMGGQIGAGPDDDV</sequence>
<gene>
    <name evidence="9" type="ORF">WJX75_009128</name>
</gene>
<evidence type="ECO:0000256" key="6">
    <source>
        <dbReference type="ARBA" id="ARBA00023242"/>
    </source>
</evidence>
<feature type="domain" description="Bromodomain associated" evidence="8">
    <location>
        <begin position="3"/>
        <end position="79"/>
    </location>
</feature>
<dbReference type="Pfam" id="PF10406">
    <property type="entry name" value="TAF8_C"/>
    <property type="match status" value="1"/>
</dbReference>
<evidence type="ECO:0000256" key="4">
    <source>
        <dbReference type="ARBA" id="ARBA00023015"/>
    </source>
</evidence>